<dbReference type="EMBL" id="VUMS01000027">
    <property type="protein sequence ID" value="MST67469.1"/>
    <property type="molecule type" value="Genomic_DNA"/>
</dbReference>
<organism evidence="2 3">
    <name type="scientific">Oliverpabstia intestinalis</name>
    <dbReference type="NCBI Taxonomy" id="2606633"/>
    <lineage>
        <taxon>Bacteria</taxon>
        <taxon>Bacillati</taxon>
        <taxon>Bacillota</taxon>
        <taxon>Clostridia</taxon>
        <taxon>Lachnospirales</taxon>
        <taxon>Lachnospiraceae</taxon>
        <taxon>Oliverpabstia</taxon>
    </lineage>
</organism>
<reference evidence="2 3" key="1">
    <citation type="submission" date="2019-08" db="EMBL/GenBank/DDBJ databases">
        <title>In-depth cultivation of the pig gut microbiome towards novel bacterial diversity and tailored functional studies.</title>
        <authorList>
            <person name="Wylensek D."/>
            <person name="Hitch T.C.A."/>
            <person name="Clavel T."/>
        </authorList>
    </citation>
    <scope>NUCLEOTIDE SEQUENCE [LARGE SCALE GENOMIC DNA]</scope>
    <source>
        <strain evidence="2 3">BSM-380-WT-5A</strain>
    </source>
</reference>
<dbReference type="Proteomes" id="UP000440513">
    <property type="component" value="Unassembled WGS sequence"/>
</dbReference>
<dbReference type="AlphaFoldDB" id="A0A7X2P4Q0"/>
<gene>
    <name evidence="2" type="ORF">FYJ57_12270</name>
</gene>
<evidence type="ECO:0000313" key="3">
    <source>
        <dbReference type="Proteomes" id="UP000440513"/>
    </source>
</evidence>
<keyword evidence="3" id="KW-1185">Reference proteome</keyword>
<evidence type="ECO:0000259" key="1">
    <source>
        <dbReference type="Pfam" id="PF04754"/>
    </source>
</evidence>
<protein>
    <submittedName>
        <fullName evidence="2">Transposase</fullName>
    </submittedName>
</protein>
<name>A0A7X2P4Q0_9FIRM</name>
<proteinExistence type="predicted"/>
<comment type="caution">
    <text evidence="2">The sequence shown here is derived from an EMBL/GenBank/DDBJ whole genome shotgun (WGS) entry which is preliminary data.</text>
</comment>
<feature type="domain" description="Transposase (putative) YhgA-like" evidence="1">
    <location>
        <begin position="63"/>
        <end position="223"/>
    </location>
</feature>
<dbReference type="InterPro" id="IPR006842">
    <property type="entry name" value="Transposase_31"/>
</dbReference>
<evidence type="ECO:0000313" key="2">
    <source>
        <dbReference type="EMBL" id="MST67469.1"/>
    </source>
</evidence>
<dbReference type="Pfam" id="PF04754">
    <property type="entry name" value="Transposase_31"/>
    <property type="match status" value="1"/>
</dbReference>
<sequence length="335" mass="38389">MPMGKVDTVTKAYMRKNNIFADAFNYLIYDGKPVVNPEQLRELDTTEIALPFGSQEKENGQSNDLVQKYRDILKLAVVMQEDEAAYILLGIENQTDIHYAMPVRNMIYDALQYGKQVADTAANHRKNDKSFRKRTSGEYLSGFYKEDVLKPVVTLVIHFGADEWDAPLSLHEMMEVRSEKLLHYIQDYRIHLIDPANLTEEDLVKFTSSLREVMEYIKYSKDKDNLARILKDNPRMVIDREAAMVIKTITNTSIEIAEGKEEIDMCEAVEAMLSESEAKGIEKGMQQGKKEGIEIGELRMLVKQIKKGRLTIEEAAEDAAMSVEEFRKVMESNVR</sequence>
<accession>A0A7X2P4Q0</accession>